<dbReference type="SUPFAM" id="SSF49742">
    <property type="entry name" value="PHM/PNGase F"/>
    <property type="match status" value="1"/>
</dbReference>
<organism evidence="2 3">
    <name type="scientific">Dreissena polymorpha</name>
    <name type="common">Zebra mussel</name>
    <name type="synonym">Mytilus polymorpha</name>
    <dbReference type="NCBI Taxonomy" id="45954"/>
    <lineage>
        <taxon>Eukaryota</taxon>
        <taxon>Metazoa</taxon>
        <taxon>Spiralia</taxon>
        <taxon>Lophotrochozoa</taxon>
        <taxon>Mollusca</taxon>
        <taxon>Bivalvia</taxon>
        <taxon>Autobranchia</taxon>
        <taxon>Heteroconchia</taxon>
        <taxon>Euheterodonta</taxon>
        <taxon>Imparidentia</taxon>
        <taxon>Neoheterodontei</taxon>
        <taxon>Myida</taxon>
        <taxon>Dreissenoidea</taxon>
        <taxon>Dreissenidae</taxon>
        <taxon>Dreissena</taxon>
    </lineage>
</organism>
<dbReference type="GO" id="GO:0004500">
    <property type="term" value="F:dopamine beta-monooxygenase activity"/>
    <property type="evidence" value="ECO:0007669"/>
    <property type="project" value="InterPro"/>
</dbReference>
<protein>
    <recommendedName>
        <fullName evidence="1">Copper type II ascorbate-dependent monooxygenase N-terminal domain-containing protein</fullName>
    </recommendedName>
</protein>
<dbReference type="GO" id="GO:0005507">
    <property type="term" value="F:copper ion binding"/>
    <property type="evidence" value="ECO:0007669"/>
    <property type="project" value="InterPro"/>
</dbReference>
<dbReference type="AlphaFoldDB" id="A0A9D4MSJ1"/>
<dbReference type="EMBL" id="JAIWYP010000001">
    <property type="protein sequence ID" value="KAH3880991.1"/>
    <property type="molecule type" value="Genomic_DNA"/>
</dbReference>
<proteinExistence type="predicted"/>
<dbReference type="Gene3D" id="2.60.120.310">
    <property type="entry name" value="Copper type II, ascorbate-dependent monooxygenase, N-terminal domain"/>
    <property type="match status" value="1"/>
</dbReference>
<feature type="domain" description="Copper type II ascorbate-dependent monooxygenase N-terminal" evidence="1">
    <location>
        <begin position="41"/>
        <end position="96"/>
    </location>
</feature>
<dbReference type="Pfam" id="PF01082">
    <property type="entry name" value="Cu2_monooxygen"/>
    <property type="match status" value="1"/>
</dbReference>
<dbReference type="PANTHER" id="PTHR10157">
    <property type="entry name" value="DOPAMINE BETA HYDROXYLASE RELATED"/>
    <property type="match status" value="1"/>
</dbReference>
<keyword evidence="3" id="KW-1185">Reference proteome</keyword>
<gene>
    <name evidence="2" type="ORF">DPMN_004914</name>
</gene>
<evidence type="ECO:0000259" key="1">
    <source>
        <dbReference type="Pfam" id="PF01082"/>
    </source>
</evidence>
<evidence type="ECO:0000313" key="2">
    <source>
        <dbReference type="EMBL" id="KAH3880991.1"/>
    </source>
</evidence>
<dbReference type="GO" id="GO:0006589">
    <property type="term" value="P:octopamine biosynthetic process"/>
    <property type="evidence" value="ECO:0007669"/>
    <property type="project" value="TreeGrafter"/>
</dbReference>
<sequence length="116" mass="13359">MKTRKTTEASCGVHTRGTKSLFLLNPDKGDGIIAETKIKHFDFLNLNYMVPNDTTTYIYRAFIMPPLGKNHMIKYEPIITPGNEKHVHHILLSRCKVPFLTARITYWPGPLAERYL</sequence>
<dbReference type="GO" id="GO:0030667">
    <property type="term" value="C:secretory granule membrane"/>
    <property type="evidence" value="ECO:0007669"/>
    <property type="project" value="TreeGrafter"/>
</dbReference>
<accession>A0A9D4MSJ1</accession>
<dbReference type="GO" id="GO:0042421">
    <property type="term" value="P:norepinephrine biosynthetic process"/>
    <property type="evidence" value="ECO:0007669"/>
    <property type="project" value="TreeGrafter"/>
</dbReference>
<dbReference type="Proteomes" id="UP000828390">
    <property type="component" value="Unassembled WGS sequence"/>
</dbReference>
<dbReference type="InterPro" id="IPR036939">
    <property type="entry name" value="Cu2_ascorb_mOase_N_sf"/>
</dbReference>
<dbReference type="InterPro" id="IPR000323">
    <property type="entry name" value="Cu2_ascorb_mOase_N"/>
</dbReference>
<reference evidence="2" key="2">
    <citation type="submission" date="2020-11" db="EMBL/GenBank/DDBJ databases">
        <authorList>
            <person name="McCartney M.A."/>
            <person name="Auch B."/>
            <person name="Kono T."/>
            <person name="Mallez S."/>
            <person name="Becker A."/>
            <person name="Gohl D.M."/>
            <person name="Silverstein K.A.T."/>
            <person name="Koren S."/>
            <person name="Bechman K.B."/>
            <person name="Herman A."/>
            <person name="Abrahante J.E."/>
            <person name="Garbe J."/>
        </authorList>
    </citation>
    <scope>NUCLEOTIDE SEQUENCE</scope>
    <source>
        <strain evidence="2">Duluth1</strain>
        <tissue evidence="2">Whole animal</tissue>
    </source>
</reference>
<evidence type="ECO:0000313" key="3">
    <source>
        <dbReference type="Proteomes" id="UP000828390"/>
    </source>
</evidence>
<dbReference type="InterPro" id="IPR008977">
    <property type="entry name" value="PHM/PNGase_F_dom_sf"/>
</dbReference>
<dbReference type="PANTHER" id="PTHR10157:SF23">
    <property type="entry name" value="MOXD1 HOMOLOG 1"/>
    <property type="match status" value="1"/>
</dbReference>
<dbReference type="GO" id="GO:0042420">
    <property type="term" value="P:dopamine catabolic process"/>
    <property type="evidence" value="ECO:0007669"/>
    <property type="project" value="TreeGrafter"/>
</dbReference>
<dbReference type="InterPro" id="IPR000945">
    <property type="entry name" value="DBH-like"/>
</dbReference>
<name>A0A9D4MSJ1_DREPO</name>
<comment type="caution">
    <text evidence="2">The sequence shown here is derived from an EMBL/GenBank/DDBJ whole genome shotgun (WGS) entry which is preliminary data.</text>
</comment>
<reference evidence="2" key="1">
    <citation type="journal article" date="2019" name="bioRxiv">
        <title>The Genome of the Zebra Mussel, Dreissena polymorpha: A Resource for Invasive Species Research.</title>
        <authorList>
            <person name="McCartney M.A."/>
            <person name="Auch B."/>
            <person name="Kono T."/>
            <person name="Mallez S."/>
            <person name="Zhang Y."/>
            <person name="Obille A."/>
            <person name="Becker A."/>
            <person name="Abrahante J.E."/>
            <person name="Garbe J."/>
            <person name="Badalamenti J.P."/>
            <person name="Herman A."/>
            <person name="Mangelson H."/>
            <person name="Liachko I."/>
            <person name="Sullivan S."/>
            <person name="Sone E.D."/>
            <person name="Koren S."/>
            <person name="Silverstein K.A.T."/>
            <person name="Beckman K.B."/>
            <person name="Gohl D.M."/>
        </authorList>
    </citation>
    <scope>NUCLEOTIDE SEQUENCE</scope>
    <source>
        <strain evidence="2">Duluth1</strain>
        <tissue evidence="2">Whole animal</tissue>
    </source>
</reference>
<dbReference type="GO" id="GO:0005615">
    <property type="term" value="C:extracellular space"/>
    <property type="evidence" value="ECO:0007669"/>
    <property type="project" value="TreeGrafter"/>
</dbReference>